<keyword evidence="3" id="KW-0732">Signal</keyword>
<reference evidence="15" key="1">
    <citation type="submission" date="2021-02" db="EMBL/GenBank/DDBJ databases">
        <authorList>
            <person name="Nowell W R."/>
        </authorList>
    </citation>
    <scope>NUCLEOTIDE SEQUENCE</scope>
</reference>
<keyword evidence="2 10" id="KW-0812">Transmembrane</keyword>
<keyword evidence="4 10" id="KW-1133">Transmembrane helix</keyword>
<evidence type="ECO:0000256" key="3">
    <source>
        <dbReference type="ARBA" id="ARBA00022729"/>
    </source>
</evidence>
<evidence type="ECO:0000256" key="6">
    <source>
        <dbReference type="ARBA" id="ARBA00023136"/>
    </source>
</evidence>
<dbReference type="PANTHER" id="PTHR12011">
    <property type="entry name" value="ADHESION G-PROTEIN COUPLED RECEPTOR"/>
    <property type="match status" value="1"/>
</dbReference>
<gene>
    <name evidence="15" type="ORF">KXQ929_LOCUS1376</name>
</gene>
<dbReference type="PANTHER" id="PTHR12011:SF347">
    <property type="entry name" value="FI21270P1-RELATED"/>
    <property type="match status" value="1"/>
</dbReference>
<feature type="domain" description="G-protein coupled receptors family 2 profile 1" evidence="12">
    <location>
        <begin position="147"/>
        <end position="233"/>
    </location>
</feature>
<feature type="domain" description="GAIN-B" evidence="11">
    <location>
        <begin position="525"/>
        <end position="678"/>
    </location>
</feature>
<feature type="domain" description="SUEL-type lectin" evidence="13">
    <location>
        <begin position="34"/>
        <end position="127"/>
    </location>
</feature>
<evidence type="ECO:0000259" key="13">
    <source>
        <dbReference type="PROSITE" id="PS50228"/>
    </source>
</evidence>
<keyword evidence="5" id="KW-0297">G-protein coupled receptor</keyword>
<dbReference type="Pfam" id="PF01825">
    <property type="entry name" value="GPS"/>
    <property type="match status" value="1"/>
</dbReference>
<feature type="domain" description="G-protein coupled receptors family 2 profile 2" evidence="14">
    <location>
        <begin position="686"/>
        <end position="932"/>
    </location>
</feature>
<feature type="transmembrane region" description="Helical" evidence="10">
    <location>
        <begin position="686"/>
        <end position="711"/>
    </location>
</feature>
<proteinExistence type="predicted"/>
<dbReference type="PROSITE" id="PS50221">
    <property type="entry name" value="GAIN_B"/>
    <property type="match status" value="1"/>
</dbReference>
<feature type="transmembrane region" description="Helical" evidence="10">
    <location>
        <begin position="723"/>
        <end position="745"/>
    </location>
</feature>
<feature type="transmembrane region" description="Helical" evidence="10">
    <location>
        <begin position="884"/>
        <end position="903"/>
    </location>
</feature>
<evidence type="ECO:0000256" key="2">
    <source>
        <dbReference type="ARBA" id="ARBA00022692"/>
    </source>
</evidence>
<dbReference type="InterPro" id="IPR046338">
    <property type="entry name" value="GAIN_dom_sf"/>
</dbReference>
<evidence type="ECO:0000313" key="15">
    <source>
        <dbReference type="EMBL" id="CAF3525202.1"/>
    </source>
</evidence>
<organism evidence="15 16">
    <name type="scientific">Adineta steineri</name>
    <dbReference type="NCBI Taxonomy" id="433720"/>
    <lineage>
        <taxon>Eukaryota</taxon>
        <taxon>Metazoa</taxon>
        <taxon>Spiralia</taxon>
        <taxon>Gnathifera</taxon>
        <taxon>Rotifera</taxon>
        <taxon>Eurotatoria</taxon>
        <taxon>Bdelloidea</taxon>
        <taxon>Adinetida</taxon>
        <taxon>Adinetidae</taxon>
        <taxon>Adineta</taxon>
    </lineage>
</organism>
<dbReference type="SUPFAM" id="SSF81321">
    <property type="entry name" value="Family A G protein-coupled receptor-like"/>
    <property type="match status" value="1"/>
</dbReference>
<dbReference type="InterPro" id="IPR000203">
    <property type="entry name" value="GPS"/>
</dbReference>
<dbReference type="Gene3D" id="4.10.1240.10">
    <property type="entry name" value="GPCR, family 2, extracellular hormone receptor domain"/>
    <property type="match status" value="1"/>
</dbReference>
<dbReference type="GO" id="GO:0005886">
    <property type="term" value="C:plasma membrane"/>
    <property type="evidence" value="ECO:0007669"/>
    <property type="project" value="TreeGrafter"/>
</dbReference>
<dbReference type="PROSITE" id="PS50228">
    <property type="entry name" value="SUEL_LECTIN"/>
    <property type="match status" value="1"/>
</dbReference>
<evidence type="ECO:0000259" key="11">
    <source>
        <dbReference type="PROSITE" id="PS50221"/>
    </source>
</evidence>
<comment type="subcellular location">
    <subcellularLocation>
        <location evidence="1">Membrane</location>
        <topology evidence="1">Multi-pass membrane protein</topology>
    </subcellularLocation>
</comment>
<dbReference type="PROSITE" id="PS50227">
    <property type="entry name" value="G_PROTEIN_RECEP_F2_3"/>
    <property type="match status" value="1"/>
</dbReference>
<dbReference type="EMBL" id="CAJOBB010000038">
    <property type="protein sequence ID" value="CAF3525202.1"/>
    <property type="molecule type" value="Genomic_DNA"/>
</dbReference>
<evidence type="ECO:0000259" key="12">
    <source>
        <dbReference type="PROSITE" id="PS50227"/>
    </source>
</evidence>
<evidence type="ECO:0000256" key="4">
    <source>
        <dbReference type="ARBA" id="ARBA00022989"/>
    </source>
</evidence>
<keyword evidence="7" id="KW-1015">Disulfide bond</keyword>
<feature type="transmembrane region" description="Helical" evidence="10">
    <location>
        <begin position="837"/>
        <end position="863"/>
    </location>
</feature>
<dbReference type="Pfam" id="PF02140">
    <property type="entry name" value="SUEL_Lectin"/>
    <property type="match status" value="1"/>
</dbReference>
<dbReference type="Gene3D" id="2.60.120.740">
    <property type="match status" value="1"/>
</dbReference>
<sequence length="1084" mass="126594">MITLSNAQRNSFQHLLSNENDYSIDFPNVTIQHVCENELLTIKCLNINETIQIIRSMYGRTSQRICNNDLIYRFFDKTCANIEQSKYQTKLRCHGKSTCDILISNHIFTDPCGLNIPKHFEVHYRCIDKERICSKLFSNCSKSKDLKCIEKIQEDFSCQCPSNICQYVDNQVIGFTENICVEEYLQGFHWTTTSINKNQSQLCPSPCNGEIIRYCNSNSQWSKPNYTNCKCPLKQSDQLSTHRSANSYVFQCNFWLINRILPKDNSCILSFTNWNEKKQEEKNSLNCLLSAFEQMTFQSCLGSNSFGIDFQNLIFEIYIPIKNESKFHLLANNYDSLLINQLIVDRTNINKDESHTNLPMMVIDTKNSNLENRSIILIEQEKNFNPLQTANVTVIFNRPSLKYYYQCRAYRLTNFSLQVDSTNLFFACQSLCSNSSHVICQCPFFNPFMHYRLHIDASKTDDDFNDECLEQINYSIDDNLNRIDQYLKDMSSIKLAKKFLLFVDKILDKEKSFLNWNILYRILKQIEYFSFKLLKLSNSFISINNHIEFFLKTKKFQYENSDRSISITVNSENIPNLDFQLIIFTISNINISGLLNSQIVNLNILPKQVLIDDVQIKFRHLNKSNQIPICVYLKNFEDNKVQWSTDGCQLLTTNLTHTICSCKYQSTYALFENTDKPIVKSNANQLLFITKIGCMISIGCLLLTIILLIIMRSHTDMDDDLTTVRSIIHTNMLLCLIIVQILFLFGIDQTKSKFGCRIISILLDYFLLATISWMFVDGIELLIALKHVFKIDRIRLLAYSLYSYGFPLLIVFLSITLSAKNETDLNQYCWLSHDNAFIWAFAIPFILLILANLCFFLISMCSMCRKINICSDRMNEIRFSLRDMSTISILFGLTWITGLFYFYGQTFLFAYIFTILNSLHGFLILIFYCLLQKHVQTSFGKFCFYKNHHISIFHCFVKSNQNQKHIRKKSFERFSLPDNTSTSGYSSAHSSDLNNKQILCNQTKDYTNNLSQQIYFHNHYNRRSCLVHETPYLPSIPTNLLPNRLSTFRYQLPVNEIILSHEQNEQLLQKTQIHDDDHQYYEIG</sequence>
<dbReference type="Gene3D" id="1.20.1070.10">
    <property type="entry name" value="Rhodopsin 7-helix transmembrane proteins"/>
    <property type="match status" value="1"/>
</dbReference>
<protein>
    <submittedName>
        <fullName evidence="15">Uncharacterized protein</fullName>
    </submittedName>
</protein>
<dbReference type="InterPro" id="IPR036445">
    <property type="entry name" value="GPCR_2_extracell_dom_sf"/>
</dbReference>
<dbReference type="InterPro" id="IPR000922">
    <property type="entry name" value="Lectin_gal-bd_dom"/>
</dbReference>
<dbReference type="GO" id="GO:0004930">
    <property type="term" value="F:G protein-coupled receptor activity"/>
    <property type="evidence" value="ECO:0007669"/>
    <property type="project" value="UniProtKB-KW"/>
</dbReference>
<evidence type="ECO:0000256" key="7">
    <source>
        <dbReference type="ARBA" id="ARBA00023157"/>
    </source>
</evidence>
<dbReference type="GO" id="GO:0007166">
    <property type="term" value="P:cell surface receptor signaling pathway"/>
    <property type="evidence" value="ECO:0007669"/>
    <property type="project" value="InterPro"/>
</dbReference>
<evidence type="ECO:0000256" key="1">
    <source>
        <dbReference type="ARBA" id="ARBA00004141"/>
    </source>
</evidence>
<dbReference type="InterPro" id="IPR000832">
    <property type="entry name" value="GPCR_2_secretin-like"/>
</dbReference>
<evidence type="ECO:0000256" key="10">
    <source>
        <dbReference type="SAM" id="Phobius"/>
    </source>
</evidence>
<accession>A0A818IHW6</accession>
<dbReference type="PROSITE" id="PS50261">
    <property type="entry name" value="G_PROTEIN_RECEP_F2_4"/>
    <property type="match status" value="1"/>
</dbReference>
<comment type="caution">
    <text evidence="15">The sequence shown here is derived from an EMBL/GenBank/DDBJ whole genome shotgun (WGS) entry which is preliminary data.</text>
</comment>
<evidence type="ECO:0000256" key="5">
    <source>
        <dbReference type="ARBA" id="ARBA00023040"/>
    </source>
</evidence>
<evidence type="ECO:0000313" key="16">
    <source>
        <dbReference type="Proteomes" id="UP000663868"/>
    </source>
</evidence>
<keyword evidence="9" id="KW-0807">Transducer</keyword>
<dbReference type="Gene3D" id="2.60.220.50">
    <property type="match status" value="1"/>
</dbReference>
<dbReference type="PRINTS" id="PR00249">
    <property type="entry name" value="GPCRSECRETIN"/>
</dbReference>
<dbReference type="InterPro" id="IPR001879">
    <property type="entry name" value="GPCR_2_extracellular_dom"/>
</dbReference>
<feature type="transmembrane region" description="Helical" evidence="10">
    <location>
        <begin position="796"/>
        <end position="817"/>
    </location>
</feature>
<evidence type="ECO:0000256" key="9">
    <source>
        <dbReference type="ARBA" id="ARBA00023224"/>
    </source>
</evidence>
<dbReference type="SMART" id="SM00008">
    <property type="entry name" value="HormR"/>
    <property type="match status" value="1"/>
</dbReference>
<evidence type="ECO:0000256" key="8">
    <source>
        <dbReference type="ARBA" id="ARBA00023170"/>
    </source>
</evidence>
<dbReference type="GO" id="GO:0030246">
    <property type="term" value="F:carbohydrate binding"/>
    <property type="evidence" value="ECO:0007669"/>
    <property type="project" value="InterPro"/>
</dbReference>
<keyword evidence="8" id="KW-0675">Receptor</keyword>
<name>A0A818IHW6_9BILA</name>
<feature type="transmembrane region" description="Helical" evidence="10">
    <location>
        <begin position="909"/>
        <end position="931"/>
    </location>
</feature>
<evidence type="ECO:0000259" key="14">
    <source>
        <dbReference type="PROSITE" id="PS50261"/>
    </source>
</evidence>
<dbReference type="InterPro" id="IPR057244">
    <property type="entry name" value="GAIN_B"/>
</dbReference>
<feature type="transmembrane region" description="Helical" evidence="10">
    <location>
        <begin position="765"/>
        <end position="784"/>
    </location>
</feature>
<dbReference type="Pfam" id="PF00002">
    <property type="entry name" value="7tm_2"/>
    <property type="match status" value="1"/>
</dbReference>
<keyword evidence="6 10" id="KW-0472">Membrane</keyword>
<dbReference type="InterPro" id="IPR043159">
    <property type="entry name" value="Lectin_gal-bd_sf"/>
</dbReference>
<dbReference type="InterPro" id="IPR017981">
    <property type="entry name" value="GPCR_2-like_7TM"/>
</dbReference>
<dbReference type="Proteomes" id="UP000663868">
    <property type="component" value="Unassembled WGS sequence"/>
</dbReference>
<dbReference type="AlphaFoldDB" id="A0A818IHW6"/>